<reference evidence="8 9" key="1">
    <citation type="submission" date="2019-02" db="EMBL/GenBank/DDBJ databases">
        <title>Deep-cultivation of Planctomycetes and their phenomic and genomic characterization uncovers novel biology.</title>
        <authorList>
            <person name="Wiegand S."/>
            <person name="Jogler M."/>
            <person name="Boedeker C."/>
            <person name="Pinto D."/>
            <person name="Vollmers J."/>
            <person name="Rivas-Marin E."/>
            <person name="Kohn T."/>
            <person name="Peeters S.H."/>
            <person name="Heuer A."/>
            <person name="Rast P."/>
            <person name="Oberbeckmann S."/>
            <person name="Bunk B."/>
            <person name="Jeske O."/>
            <person name="Meyerdierks A."/>
            <person name="Storesund J.E."/>
            <person name="Kallscheuer N."/>
            <person name="Luecker S."/>
            <person name="Lage O.M."/>
            <person name="Pohl T."/>
            <person name="Merkel B.J."/>
            <person name="Hornburger P."/>
            <person name="Mueller R.-W."/>
            <person name="Bruemmer F."/>
            <person name="Labrenz M."/>
            <person name="Spormann A.M."/>
            <person name="Op Den Camp H."/>
            <person name="Overmann J."/>
            <person name="Amann R."/>
            <person name="Jetten M.S.M."/>
            <person name="Mascher T."/>
            <person name="Medema M.H."/>
            <person name="Devos D.P."/>
            <person name="Kaster A.-K."/>
            <person name="Ovreas L."/>
            <person name="Rohde M."/>
            <person name="Galperin M.Y."/>
            <person name="Jogler C."/>
        </authorList>
    </citation>
    <scope>NUCLEOTIDE SEQUENCE [LARGE SCALE GENOMIC DNA]</scope>
    <source>
        <strain evidence="8 9">Pla52o</strain>
    </source>
</reference>
<feature type="signal peptide" evidence="6">
    <location>
        <begin position="1"/>
        <end position="40"/>
    </location>
</feature>
<dbReference type="InterPro" id="IPR011041">
    <property type="entry name" value="Quinoprot_gluc/sorb_DH_b-prop"/>
</dbReference>
<feature type="domain" description="Cytochrome c" evidence="7">
    <location>
        <begin position="743"/>
        <end position="881"/>
    </location>
</feature>
<dbReference type="PROSITE" id="PS00018">
    <property type="entry name" value="EF_HAND_1"/>
    <property type="match status" value="1"/>
</dbReference>
<accession>A0A5C6CKN7</accession>
<dbReference type="InterPro" id="IPR011042">
    <property type="entry name" value="6-blade_b-propeller_TolB-like"/>
</dbReference>
<comment type="caution">
    <text evidence="8">The sequence shown here is derived from an EMBL/GenBank/DDBJ whole genome shotgun (WGS) entry which is preliminary data.</text>
</comment>
<dbReference type="EMBL" id="SJPT01000002">
    <property type="protein sequence ID" value="TWU25160.1"/>
    <property type="molecule type" value="Genomic_DNA"/>
</dbReference>
<evidence type="ECO:0000256" key="3">
    <source>
        <dbReference type="ARBA" id="ARBA00023004"/>
    </source>
</evidence>
<keyword evidence="6" id="KW-0732">Signal</keyword>
<dbReference type="Gene3D" id="2.120.10.30">
    <property type="entry name" value="TolB, C-terminal domain"/>
    <property type="match status" value="1"/>
</dbReference>
<dbReference type="SUPFAM" id="SSF46626">
    <property type="entry name" value="Cytochrome c"/>
    <property type="match status" value="1"/>
</dbReference>
<dbReference type="PANTHER" id="PTHR33546:SF1">
    <property type="entry name" value="LARGE, MULTIFUNCTIONAL SECRETED PROTEIN"/>
    <property type="match status" value="1"/>
</dbReference>
<evidence type="ECO:0000256" key="6">
    <source>
        <dbReference type="SAM" id="SignalP"/>
    </source>
</evidence>
<evidence type="ECO:0000256" key="1">
    <source>
        <dbReference type="ARBA" id="ARBA00022617"/>
    </source>
</evidence>
<dbReference type="NCBIfam" id="TIGR02603">
    <property type="entry name" value="CxxCH_TIGR02603"/>
    <property type="match status" value="1"/>
</dbReference>
<evidence type="ECO:0000256" key="2">
    <source>
        <dbReference type="ARBA" id="ARBA00022723"/>
    </source>
</evidence>
<evidence type="ECO:0000313" key="8">
    <source>
        <dbReference type="EMBL" id="TWU25160.1"/>
    </source>
</evidence>
<evidence type="ECO:0000256" key="4">
    <source>
        <dbReference type="PROSITE-ProRule" id="PRU00433"/>
    </source>
</evidence>
<dbReference type="GO" id="GO:0046872">
    <property type="term" value="F:metal ion binding"/>
    <property type="evidence" value="ECO:0007669"/>
    <property type="project" value="UniProtKB-KW"/>
</dbReference>
<keyword evidence="1 4" id="KW-0349">Heme</keyword>
<dbReference type="PANTHER" id="PTHR33546">
    <property type="entry name" value="LARGE, MULTIFUNCTIONAL SECRETED PROTEIN-RELATED"/>
    <property type="match status" value="1"/>
</dbReference>
<feature type="compositionally biased region" description="Low complexity" evidence="5">
    <location>
        <begin position="50"/>
        <end position="65"/>
    </location>
</feature>
<feature type="chain" id="PRO_5022986534" evidence="6">
    <location>
        <begin position="41"/>
        <end position="889"/>
    </location>
</feature>
<dbReference type="AlphaFoldDB" id="A0A5C6CKN7"/>
<dbReference type="GO" id="GO:0020037">
    <property type="term" value="F:heme binding"/>
    <property type="evidence" value="ECO:0007669"/>
    <property type="project" value="InterPro"/>
</dbReference>
<evidence type="ECO:0000313" key="9">
    <source>
        <dbReference type="Proteomes" id="UP000316304"/>
    </source>
</evidence>
<dbReference type="RefSeq" id="WP_231612146.1">
    <property type="nucleotide sequence ID" value="NZ_SJPT01000002.1"/>
</dbReference>
<evidence type="ECO:0000256" key="5">
    <source>
        <dbReference type="SAM" id="MobiDB-lite"/>
    </source>
</evidence>
<sequence length="889" mass="97548" precursor="true">MTNSTSRSPSPHPRLRSQRPLGAVLVALVCAAFVSSNAVAQQTPGKSKEAAANATKPAEAKPTPAGNTATPIDRITAADGFKVELLYSVPSEEQGSWVNLCTDNQGRLIVSDQFGGLYRITPPEEGETLKPADVEKVPADIRAVNGMVWAFGALYVGVNDYESKIPSGLYRITDSNGDDQLNHVELLRQVDSKGDHGVHAVVPTPDGQALYLITGNNTSPPELAANSPVPQIWGEDHLLPSMPDGRGHNRGVLAPGGIVYRVTPDGKSFEAYASGFRNIFDASVNRDGELFTYDADMEYDFNTPWYRPTRICHVTSGAEFGWRNGAGKRMPFYADNLPGVLDIGPGSPTGTTFGYGAKFPAKYQEALFALDWSWGKLYAVHLEPNGSSYTATKEEFLTGAPLPITDAIIRPQDGAMYFTIGGRRVQSGLYRVTYVGNESTELVQPKAEENKARATRQKLEAFHGKQDPEAIRVAWPYLSDRDRFIRFAARTAIEHQPIETWADKALTESDPAKQVEALLALARVAGVDPLHRTENTPEVDTAMRDKLLEAVIAIDPSSLESTQPLTLQRATQITLSRMGRPEQELVDKLIARFDPLFPAETAEMNWLLCETLAWLQSPTVAEKAMRLIAEAPTQEEQMQYARSIRLLTAGWTPELHEAYFEWFLKAANYKGGASFDKFIEFIRTDAVASLSDAEKESMAELLAKKPVKKSALENLGEVFKGRKATEWTLEELSQAARTGLKNRDFANGRKMFAASGCYACHRFGDQGGMTGPDLTSAGGRYSPHDLLDQVINPSKVINEQFSSIKVLTEDGVVHTGVVVNLSGDTMMINTDLTDPNQQVRLNRNEIEELEVSDISAMPTGLFNPMTQEEILDLIAFLISGGNPKHAFFN</sequence>
<dbReference type="SUPFAM" id="SSF50952">
    <property type="entry name" value="Soluble quinoprotein glucose dehydrogenase"/>
    <property type="match status" value="1"/>
</dbReference>
<evidence type="ECO:0000259" key="7">
    <source>
        <dbReference type="PROSITE" id="PS51007"/>
    </source>
</evidence>
<dbReference type="InterPro" id="IPR036909">
    <property type="entry name" value="Cyt_c-like_dom_sf"/>
</dbReference>
<dbReference type="Pfam" id="PF00034">
    <property type="entry name" value="Cytochrom_C"/>
    <property type="match status" value="1"/>
</dbReference>
<dbReference type="PROSITE" id="PS51007">
    <property type="entry name" value="CYTC"/>
    <property type="match status" value="1"/>
</dbReference>
<feature type="region of interest" description="Disordered" evidence="5">
    <location>
        <begin position="41"/>
        <end position="72"/>
    </location>
</feature>
<dbReference type="InterPro" id="IPR013427">
    <property type="entry name" value="Haem-bd_dom_put"/>
</dbReference>
<keyword evidence="3 4" id="KW-0408">Iron</keyword>
<keyword evidence="9" id="KW-1185">Reference proteome</keyword>
<proteinExistence type="predicted"/>
<dbReference type="InterPro" id="IPR018247">
    <property type="entry name" value="EF_Hand_1_Ca_BS"/>
</dbReference>
<name>A0A5C6CKN7_9BACT</name>
<dbReference type="InterPro" id="IPR009056">
    <property type="entry name" value="Cyt_c-like_dom"/>
</dbReference>
<dbReference type="GO" id="GO:0009055">
    <property type="term" value="F:electron transfer activity"/>
    <property type="evidence" value="ECO:0007669"/>
    <property type="project" value="InterPro"/>
</dbReference>
<dbReference type="Proteomes" id="UP000316304">
    <property type="component" value="Unassembled WGS sequence"/>
</dbReference>
<organism evidence="8 9">
    <name type="scientific">Novipirellula galeiformis</name>
    <dbReference type="NCBI Taxonomy" id="2528004"/>
    <lineage>
        <taxon>Bacteria</taxon>
        <taxon>Pseudomonadati</taxon>
        <taxon>Planctomycetota</taxon>
        <taxon>Planctomycetia</taxon>
        <taxon>Pirellulales</taxon>
        <taxon>Pirellulaceae</taxon>
        <taxon>Novipirellula</taxon>
    </lineage>
</organism>
<gene>
    <name evidence="8" type="ORF">Pla52o_14580</name>
</gene>
<keyword evidence="2 4" id="KW-0479">Metal-binding</keyword>
<protein>
    <submittedName>
        <fullName evidence="8">Cytochrome c</fullName>
    </submittedName>
</protein>
<dbReference type="Gene3D" id="1.10.760.10">
    <property type="entry name" value="Cytochrome c-like domain"/>
    <property type="match status" value="1"/>
</dbReference>